<evidence type="ECO:0000256" key="1">
    <source>
        <dbReference type="SAM" id="SignalP"/>
    </source>
</evidence>
<feature type="signal peptide" evidence="1">
    <location>
        <begin position="1"/>
        <end position="21"/>
    </location>
</feature>
<organism evidence="2 3">
    <name type="scientific">Spirosoma foliorum</name>
    <dbReference type="NCBI Taxonomy" id="2710596"/>
    <lineage>
        <taxon>Bacteria</taxon>
        <taxon>Pseudomonadati</taxon>
        <taxon>Bacteroidota</taxon>
        <taxon>Cytophagia</taxon>
        <taxon>Cytophagales</taxon>
        <taxon>Cytophagaceae</taxon>
        <taxon>Spirosoma</taxon>
    </lineage>
</organism>
<dbReference type="RefSeq" id="WP_182459116.1">
    <property type="nucleotide sequence ID" value="NZ_CP059732.1"/>
</dbReference>
<dbReference type="Gene3D" id="3.20.20.80">
    <property type="entry name" value="Glycosidases"/>
    <property type="match status" value="2"/>
</dbReference>
<keyword evidence="3" id="KW-1185">Reference proteome</keyword>
<accession>A0A7G5GSJ6</accession>
<evidence type="ECO:0000313" key="3">
    <source>
        <dbReference type="Proteomes" id="UP000515369"/>
    </source>
</evidence>
<dbReference type="KEGG" id="sfol:H3H32_28435"/>
<protein>
    <submittedName>
        <fullName evidence="2">Uncharacterized protein</fullName>
    </submittedName>
</protein>
<dbReference type="Proteomes" id="UP000515369">
    <property type="component" value="Chromosome"/>
</dbReference>
<dbReference type="AlphaFoldDB" id="A0A7G5GSJ6"/>
<dbReference type="EMBL" id="CP059732">
    <property type="protein sequence ID" value="QMW01838.1"/>
    <property type="molecule type" value="Genomic_DNA"/>
</dbReference>
<evidence type="ECO:0000313" key="2">
    <source>
        <dbReference type="EMBL" id="QMW01838.1"/>
    </source>
</evidence>
<reference evidence="2 3" key="1">
    <citation type="submission" date="2020-07" db="EMBL/GenBank/DDBJ databases">
        <title>Spirosoma foliorum sp. nov., isolated from the leaves on the Nejang mountain Korea, Republic of.</title>
        <authorList>
            <person name="Ho H."/>
            <person name="Lee Y.-J."/>
            <person name="Nurcahyanto D.-A."/>
            <person name="Kim S.-G."/>
        </authorList>
    </citation>
    <scope>NUCLEOTIDE SEQUENCE [LARGE SCALE GENOMIC DNA]</scope>
    <source>
        <strain evidence="2 3">PL0136</strain>
    </source>
</reference>
<sequence length="604" mass="70281">MKYIFFCMLLLSLISSLPFLVGFTNDISVINQEQEMGSPILPPISANWVATDGAGRNLPTYSTTGKFKRNKYAGIFYFLLHGQYHDKAVYDISALTKANPTNPNYGPENTWHWWGEPEVGYFKADDPWVIRRNLQLLALAGIDILFFDATNTDPYLSVVNKLCEISLDMRHKGIPTPYICFVTYTKSAETVTTIYRQFYAQNRYSELWFRWQGKPLVLGKIEEMTDPSIRDFFTWRYSWAWTNSRNEPHHWQWLDRTPQNYGWDKDHTIPEEIPVAVASHPFDNNIGKSYRQGHIGILNKQNITTQTSQGLYFDEQWKRALQVDPAVVFIAGWNEWVGQRFINKQTDSVAKITQTKFIGKPLKSGQTFFVDLYNEEYNRDIDPMKGGYTDNYYYQMVANIRRFKGLPAPELATPARTVTIDGKFTEWTGVKPEFVDPIGDTMHRNWLRADNKIYYVNNTGRNDITHSIVTHDRNFAYFYVKTVDKLTPSTNKNWMLLFIDTDQSTKTGWAGYDLLINQTIKGDKSTISQWEDKFWKPIATTTVKFTNNELEIGVPLTFIRKANNKINIDFHWADNIQKLNSISEFFTNGDNAPDRRFNYRYTSQ</sequence>
<proteinExistence type="predicted"/>
<feature type="chain" id="PRO_5028985753" evidence="1">
    <location>
        <begin position="22"/>
        <end position="604"/>
    </location>
</feature>
<name>A0A7G5GSJ6_9BACT</name>
<keyword evidence="1" id="KW-0732">Signal</keyword>
<gene>
    <name evidence="2" type="ORF">H3H32_28435</name>
</gene>